<sequence>MRVRYTDKSVKWENNGKTIEINIENIIFADFDKDKNAIFIGVGKNFTASDFYYYSIDGVLIFQYHDSTDIISWGYNQKHEIEIPYKETVSFYPNQKLILVIYRTSSKQTSVTEMKIFDLYGNLTYQAKSPEGYTMIYVTDVLSNQIKVICDAVIEENLDSYGRDRFHFLLNLDTGKWTKLGLAY</sequence>
<dbReference type="RefSeq" id="WP_125867512.1">
    <property type="nucleotide sequence ID" value="NZ_RMVN01000030.1"/>
</dbReference>
<comment type="caution">
    <text evidence="1">The sequence shown here is derived from an EMBL/GenBank/DDBJ whole genome shotgun (WGS) entry which is preliminary data.</text>
</comment>
<proteinExistence type="predicted"/>
<evidence type="ECO:0000313" key="1">
    <source>
        <dbReference type="EMBL" id="RSK20018.1"/>
    </source>
</evidence>
<protein>
    <submittedName>
        <fullName evidence="1">Uncharacterized protein</fullName>
    </submittedName>
</protein>
<evidence type="ECO:0000313" key="2">
    <source>
        <dbReference type="Proteomes" id="UP000269220"/>
    </source>
</evidence>
<dbReference type="EMBL" id="RMVN01000030">
    <property type="protein sequence ID" value="RSK20018.1"/>
    <property type="molecule type" value="Genomic_DNA"/>
</dbReference>
<dbReference type="AlphaFoldDB" id="A0A3R9NS42"/>
<reference evidence="1 2" key="1">
    <citation type="submission" date="2018-11" db="EMBL/GenBank/DDBJ databases">
        <title>Species Designations Belie Phenotypic and Genotypic Heterogeneity in Oral Streptococci.</title>
        <authorList>
            <person name="Velsko I."/>
        </authorList>
    </citation>
    <scope>NUCLEOTIDE SEQUENCE [LARGE SCALE GENOMIC DNA]</scope>
    <source>
        <strain evidence="1 2">BCC05</strain>
    </source>
</reference>
<dbReference type="Proteomes" id="UP000269220">
    <property type="component" value="Unassembled WGS sequence"/>
</dbReference>
<gene>
    <name evidence="1" type="ORF">D8800_09625</name>
</gene>
<accession>A0A3R9NS42</accession>
<organism evidence="1 2">
    <name type="scientific">Streptococcus oralis</name>
    <dbReference type="NCBI Taxonomy" id="1303"/>
    <lineage>
        <taxon>Bacteria</taxon>
        <taxon>Bacillati</taxon>
        <taxon>Bacillota</taxon>
        <taxon>Bacilli</taxon>
        <taxon>Lactobacillales</taxon>
        <taxon>Streptococcaceae</taxon>
        <taxon>Streptococcus</taxon>
    </lineage>
</organism>
<name>A0A3R9NS42_STROR</name>